<organism evidence="2">
    <name type="scientific">Anopheles braziliensis</name>
    <dbReference type="NCBI Taxonomy" id="58242"/>
    <lineage>
        <taxon>Eukaryota</taxon>
        <taxon>Metazoa</taxon>
        <taxon>Ecdysozoa</taxon>
        <taxon>Arthropoda</taxon>
        <taxon>Hexapoda</taxon>
        <taxon>Insecta</taxon>
        <taxon>Pterygota</taxon>
        <taxon>Neoptera</taxon>
        <taxon>Endopterygota</taxon>
        <taxon>Diptera</taxon>
        <taxon>Nematocera</taxon>
        <taxon>Culicoidea</taxon>
        <taxon>Culicidae</taxon>
        <taxon>Anophelinae</taxon>
        <taxon>Anopheles</taxon>
    </lineage>
</organism>
<accession>A0A2M3ZM66</accession>
<evidence type="ECO:0000313" key="2">
    <source>
        <dbReference type="EMBL" id="MBW29550.1"/>
    </source>
</evidence>
<proteinExistence type="predicted"/>
<reference evidence="2" key="1">
    <citation type="submission" date="2018-01" db="EMBL/GenBank/DDBJ databases">
        <title>An insight into the sialome of Amazonian anophelines.</title>
        <authorList>
            <person name="Ribeiro J.M."/>
            <person name="Scarpassa V."/>
            <person name="Calvo E."/>
        </authorList>
    </citation>
    <scope>NUCLEOTIDE SEQUENCE</scope>
    <source>
        <tissue evidence="2">Salivary glands</tissue>
    </source>
</reference>
<keyword evidence="1" id="KW-1133">Transmembrane helix</keyword>
<keyword evidence="1" id="KW-0472">Membrane</keyword>
<evidence type="ECO:0000256" key="1">
    <source>
        <dbReference type="SAM" id="Phobius"/>
    </source>
</evidence>
<dbReference type="EMBL" id="GGFM01008799">
    <property type="protein sequence ID" value="MBW29550.1"/>
    <property type="molecule type" value="Transcribed_RNA"/>
</dbReference>
<feature type="transmembrane region" description="Helical" evidence="1">
    <location>
        <begin position="6"/>
        <end position="28"/>
    </location>
</feature>
<protein>
    <submittedName>
        <fullName evidence="2">Uncharacterized protein</fullName>
    </submittedName>
</protein>
<keyword evidence="1" id="KW-0812">Transmembrane</keyword>
<dbReference type="AlphaFoldDB" id="A0A2M3ZM66"/>
<sequence length="77" mass="9304">MTSWLIGLWVRKSLFLLLPIIISSRLWWLCGRRRIATGGPLCNRRRWLLWRLLLMLRLGTSDWRRRLSSRHGLSRYG</sequence>
<name>A0A2M3ZM66_9DIPT</name>